<reference evidence="2" key="1">
    <citation type="submission" date="2020-08" db="EMBL/GenBank/DDBJ databases">
        <title>Multicomponent nature underlies the extraordinary mechanical properties of spider dragline silk.</title>
        <authorList>
            <person name="Kono N."/>
            <person name="Nakamura H."/>
            <person name="Mori M."/>
            <person name="Yoshida Y."/>
            <person name="Ohtoshi R."/>
            <person name="Malay A.D."/>
            <person name="Moran D.A.P."/>
            <person name="Tomita M."/>
            <person name="Numata K."/>
            <person name="Arakawa K."/>
        </authorList>
    </citation>
    <scope>NUCLEOTIDE SEQUENCE</scope>
</reference>
<evidence type="ECO:0000256" key="1">
    <source>
        <dbReference type="SAM" id="MobiDB-lite"/>
    </source>
</evidence>
<accession>A0A8X6YFF7</accession>
<dbReference type="EMBL" id="BMAV01019171">
    <property type="protein sequence ID" value="GFY71935.1"/>
    <property type="molecule type" value="Genomic_DNA"/>
</dbReference>
<sequence>MRSHSFPSSVPPDKKDHAAAATVASLNSVSIQIKQEDYPGRHGARAPEDNESPNVLLTTTPFVDRSVNDNFSHSPTKAFTRLKRTVECILMVPTFLGMGVALPRFHPSTTLHRAETMPLIGSRNIYIESLAGYHNAMNNPTTPVAVMHRQYP</sequence>
<feature type="region of interest" description="Disordered" evidence="1">
    <location>
        <begin position="34"/>
        <end position="56"/>
    </location>
</feature>
<keyword evidence="3" id="KW-1185">Reference proteome</keyword>
<feature type="region of interest" description="Disordered" evidence="1">
    <location>
        <begin position="1"/>
        <end position="21"/>
    </location>
</feature>
<dbReference type="AlphaFoldDB" id="A0A8X6YFF7"/>
<name>A0A8X6YFF7_9ARAC</name>
<dbReference type="Proteomes" id="UP000886998">
    <property type="component" value="Unassembled WGS sequence"/>
</dbReference>
<comment type="caution">
    <text evidence="2">The sequence shown here is derived from an EMBL/GenBank/DDBJ whole genome shotgun (WGS) entry which is preliminary data.</text>
</comment>
<feature type="compositionally biased region" description="Basic and acidic residues" evidence="1">
    <location>
        <begin position="34"/>
        <end position="48"/>
    </location>
</feature>
<organism evidence="2 3">
    <name type="scientific">Trichonephila inaurata madagascariensis</name>
    <dbReference type="NCBI Taxonomy" id="2747483"/>
    <lineage>
        <taxon>Eukaryota</taxon>
        <taxon>Metazoa</taxon>
        <taxon>Ecdysozoa</taxon>
        <taxon>Arthropoda</taxon>
        <taxon>Chelicerata</taxon>
        <taxon>Arachnida</taxon>
        <taxon>Araneae</taxon>
        <taxon>Araneomorphae</taxon>
        <taxon>Entelegynae</taxon>
        <taxon>Araneoidea</taxon>
        <taxon>Nephilidae</taxon>
        <taxon>Trichonephila</taxon>
        <taxon>Trichonephila inaurata</taxon>
    </lineage>
</organism>
<evidence type="ECO:0000313" key="2">
    <source>
        <dbReference type="EMBL" id="GFY71935.1"/>
    </source>
</evidence>
<proteinExistence type="predicted"/>
<evidence type="ECO:0000313" key="3">
    <source>
        <dbReference type="Proteomes" id="UP000886998"/>
    </source>
</evidence>
<gene>
    <name evidence="2" type="ORF">TNIN_9591</name>
</gene>
<protein>
    <submittedName>
        <fullName evidence="2">Uncharacterized protein</fullName>
    </submittedName>
</protein>